<dbReference type="EMBL" id="OA576938">
    <property type="protein sequence ID" value="CAD7205809.1"/>
    <property type="molecule type" value="Genomic_DNA"/>
</dbReference>
<organism evidence="7">
    <name type="scientific">Timema douglasi</name>
    <name type="common">Walking stick</name>
    <dbReference type="NCBI Taxonomy" id="61478"/>
    <lineage>
        <taxon>Eukaryota</taxon>
        <taxon>Metazoa</taxon>
        <taxon>Ecdysozoa</taxon>
        <taxon>Arthropoda</taxon>
        <taxon>Hexapoda</taxon>
        <taxon>Insecta</taxon>
        <taxon>Pterygota</taxon>
        <taxon>Neoptera</taxon>
        <taxon>Polyneoptera</taxon>
        <taxon>Phasmatodea</taxon>
        <taxon>Timematodea</taxon>
        <taxon>Timematoidea</taxon>
        <taxon>Timematidae</taxon>
        <taxon>Timema</taxon>
    </lineage>
</organism>
<comment type="subcellular location">
    <subcellularLocation>
        <location evidence="1">Membrane</location>
        <topology evidence="1">Multi-pass membrane protein</topology>
    </subcellularLocation>
</comment>
<evidence type="ECO:0000313" key="7">
    <source>
        <dbReference type="EMBL" id="CAD7205809.1"/>
    </source>
</evidence>
<dbReference type="SUPFAM" id="SSF81324">
    <property type="entry name" value="Voltage-gated potassium channels"/>
    <property type="match status" value="1"/>
</dbReference>
<dbReference type="Pfam" id="PF00520">
    <property type="entry name" value="Ion_trans"/>
    <property type="match status" value="1"/>
</dbReference>
<dbReference type="AlphaFoldDB" id="A0A7R8VWK5"/>
<evidence type="ECO:0000259" key="6">
    <source>
        <dbReference type="Pfam" id="PF00520"/>
    </source>
</evidence>
<dbReference type="GO" id="GO:0017071">
    <property type="term" value="C:intracellular cyclic nucleotide activated cation channel complex"/>
    <property type="evidence" value="ECO:0007669"/>
    <property type="project" value="TreeGrafter"/>
</dbReference>
<keyword evidence="4 5" id="KW-0472">Membrane</keyword>
<dbReference type="GO" id="GO:0005886">
    <property type="term" value="C:plasma membrane"/>
    <property type="evidence" value="ECO:0007669"/>
    <property type="project" value="TreeGrafter"/>
</dbReference>
<keyword evidence="3 5" id="KW-1133">Transmembrane helix</keyword>
<dbReference type="InterPro" id="IPR050866">
    <property type="entry name" value="CNG_cation_channel"/>
</dbReference>
<reference evidence="7" key="1">
    <citation type="submission" date="2020-11" db="EMBL/GenBank/DDBJ databases">
        <authorList>
            <person name="Tran Van P."/>
        </authorList>
    </citation>
    <scope>NUCLEOTIDE SEQUENCE</scope>
</reference>
<dbReference type="Gene3D" id="1.10.287.70">
    <property type="match status" value="1"/>
</dbReference>
<dbReference type="GO" id="GO:0044877">
    <property type="term" value="F:protein-containing complex binding"/>
    <property type="evidence" value="ECO:0007669"/>
    <property type="project" value="TreeGrafter"/>
</dbReference>
<feature type="transmembrane region" description="Helical" evidence="5">
    <location>
        <begin position="105"/>
        <end position="130"/>
    </location>
</feature>
<evidence type="ECO:0000256" key="5">
    <source>
        <dbReference type="SAM" id="Phobius"/>
    </source>
</evidence>
<protein>
    <recommendedName>
        <fullName evidence="6">Ion transport domain-containing protein</fullName>
    </recommendedName>
</protein>
<evidence type="ECO:0000256" key="1">
    <source>
        <dbReference type="ARBA" id="ARBA00004141"/>
    </source>
</evidence>
<dbReference type="PANTHER" id="PTHR45638:SF11">
    <property type="entry name" value="CYCLIC NUCLEOTIDE-GATED CATION CHANNEL SUBUNIT A"/>
    <property type="match status" value="1"/>
</dbReference>
<sequence>MTATSRQDVSYRVDQGYLEQGLMERDARKLRQHYLSSNKWRTDVLSLLPTDLAYLWWPPYQCSVKVPCSVIVRLNRLLRFPRMSQYFDKTETRTGYPNAFRICKVVLAILVLIHWNACFYFAISYVIGFGSDNWVYNLRGDKNSTLSRQYIYSFYWSTLTLTTIGKRGLSSRRKTRSTPTTCQTIPHQLTRQYPTNLPDNTPPTYQTILHRLTRQYPTNLPDNNILS</sequence>
<feature type="transmembrane region" description="Helical" evidence="5">
    <location>
        <begin position="150"/>
        <end position="169"/>
    </location>
</feature>
<dbReference type="GO" id="GO:0005223">
    <property type="term" value="F:intracellularly cGMP-activated cation channel activity"/>
    <property type="evidence" value="ECO:0007669"/>
    <property type="project" value="TreeGrafter"/>
</dbReference>
<evidence type="ECO:0000256" key="3">
    <source>
        <dbReference type="ARBA" id="ARBA00022989"/>
    </source>
</evidence>
<accession>A0A7R8VWK5</accession>
<gene>
    <name evidence="7" type="ORF">TDIB3V08_LOCUS11959</name>
</gene>
<proteinExistence type="predicted"/>
<feature type="domain" description="Ion transport" evidence="6">
    <location>
        <begin position="30"/>
        <end position="165"/>
    </location>
</feature>
<dbReference type="InterPro" id="IPR005821">
    <property type="entry name" value="Ion_trans_dom"/>
</dbReference>
<name>A0A7R8VWK5_TIMDO</name>
<evidence type="ECO:0000256" key="4">
    <source>
        <dbReference type="ARBA" id="ARBA00023136"/>
    </source>
</evidence>
<dbReference type="GO" id="GO:0030553">
    <property type="term" value="F:cGMP binding"/>
    <property type="evidence" value="ECO:0007669"/>
    <property type="project" value="TreeGrafter"/>
</dbReference>
<evidence type="ECO:0000256" key="2">
    <source>
        <dbReference type="ARBA" id="ARBA00022692"/>
    </source>
</evidence>
<dbReference type="GO" id="GO:0005222">
    <property type="term" value="F:intracellularly cAMP-activated cation channel activity"/>
    <property type="evidence" value="ECO:0007669"/>
    <property type="project" value="TreeGrafter"/>
</dbReference>
<keyword evidence="2 5" id="KW-0812">Transmembrane</keyword>
<dbReference type="PANTHER" id="PTHR45638">
    <property type="entry name" value="CYCLIC NUCLEOTIDE-GATED CATION CHANNEL SUBUNIT A"/>
    <property type="match status" value="1"/>
</dbReference>